<organism evidence="1 2">
    <name type="scientific">Toxocara canis</name>
    <name type="common">Canine roundworm</name>
    <dbReference type="NCBI Taxonomy" id="6265"/>
    <lineage>
        <taxon>Eukaryota</taxon>
        <taxon>Metazoa</taxon>
        <taxon>Ecdysozoa</taxon>
        <taxon>Nematoda</taxon>
        <taxon>Chromadorea</taxon>
        <taxon>Rhabditida</taxon>
        <taxon>Spirurina</taxon>
        <taxon>Ascaridomorpha</taxon>
        <taxon>Ascaridoidea</taxon>
        <taxon>Toxocaridae</taxon>
        <taxon>Toxocara</taxon>
    </lineage>
</organism>
<proteinExistence type="predicted"/>
<gene>
    <name evidence="1" type="ORF">Tcan_16562</name>
</gene>
<comment type="caution">
    <text evidence="1">The sequence shown here is derived from an EMBL/GenBank/DDBJ whole genome shotgun (WGS) entry which is preliminary data.</text>
</comment>
<protein>
    <submittedName>
        <fullName evidence="1">Uncharacterized protein</fullName>
    </submittedName>
</protein>
<name>A0A0B2VIM5_TOXCA</name>
<sequence>MFTAQWIKVFVLIERATRANLRLGFWLLQQFGSTCHLLRSLLKAFISSWLALVRNKTFAVVSNGIVARRAIYWNSARLLWSNVFCSFTGLHPRCLHGHRSEILPFAANHSSAHHYTNAANSRGNYNFHNERKAIAEYEKERAARSARANEEPVCSKATPASITPDTALRKVRSEGILEPSPAPINNNPLVSHLLLTTAIPNWE</sequence>
<accession>A0A0B2VIM5</accession>
<dbReference type="EMBL" id="JPKZ01001546">
    <property type="protein sequence ID" value="KHN81282.1"/>
    <property type="molecule type" value="Genomic_DNA"/>
</dbReference>
<evidence type="ECO:0000313" key="2">
    <source>
        <dbReference type="Proteomes" id="UP000031036"/>
    </source>
</evidence>
<evidence type="ECO:0000313" key="1">
    <source>
        <dbReference type="EMBL" id="KHN81282.1"/>
    </source>
</evidence>
<dbReference type="Proteomes" id="UP000031036">
    <property type="component" value="Unassembled WGS sequence"/>
</dbReference>
<reference evidence="1 2" key="1">
    <citation type="submission" date="2014-11" db="EMBL/GenBank/DDBJ databases">
        <title>Genetic blueprint of the zoonotic pathogen Toxocara canis.</title>
        <authorList>
            <person name="Zhu X.-Q."/>
            <person name="Korhonen P.K."/>
            <person name="Cai H."/>
            <person name="Young N.D."/>
            <person name="Nejsum P."/>
            <person name="von Samson-Himmelstjerna G."/>
            <person name="Boag P.R."/>
            <person name="Tan P."/>
            <person name="Li Q."/>
            <person name="Min J."/>
            <person name="Yang Y."/>
            <person name="Wang X."/>
            <person name="Fang X."/>
            <person name="Hall R.S."/>
            <person name="Hofmann A."/>
            <person name="Sternberg P.W."/>
            <person name="Jex A.R."/>
            <person name="Gasser R.B."/>
        </authorList>
    </citation>
    <scope>NUCLEOTIDE SEQUENCE [LARGE SCALE GENOMIC DNA]</scope>
    <source>
        <strain evidence="1">PN_DK_2014</strain>
    </source>
</reference>
<keyword evidence="2" id="KW-1185">Reference proteome</keyword>
<dbReference type="AlphaFoldDB" id="A0A0B2VIM5"/>